<name>A0A3P7I8P1_STRVU</name>
<feature type="region of interest" description="Disordered" evidence="1">
    <location>
        <begin position="1"/>
        <end position="57"/>
    </location>
</feature>
<evidence type="ECO:0000313" key="2">
    <source>
        <dbReference type="EMBL" id="VDM69150.1"/>
    </source>
</evidence>
<evidence type="ECO:0000313" key="3">
    <source>
        <dbReference type="Proteomes" id="UP000270094"/>
    </source>
</evidence>
<organism evidence="2 3">
    <name type="scientific">Strongylus vulgaris</name>
    <name type="common">Blood worm</name>
    <dbReference type="NCBI Taxonomy" id="40348"/>
    <lineage>
        <taxon>Eukaryota</taxon>
        <taxon>Metazoa</taxon>
        <taxon>Ecdysozoa</taxon>
        <taxon>Nematoda</taxon>
        <taxon>Chromadorea</taxon>
        <taxon>Rhabditida</taxon>
        <taxon>Rhabditina</taxon>
        <taxon>Rhabditomorpha</taxon>
        <taxon>Strongyloidea</taxon>
        <taxon>Strongylidae</taxon>
        <taxon>Strongylus</taxon>
    </lineage>
</organism>
<keyword evidence="3" id="KW-1185">Reference proteome</keyword>
<dbReference type="Proteomes" id="UP000270094">
    <property type="component" value="Unassembled WGS sequence"/>
</dbReference>
<proteinExistence type="predicted"/>
<accession>A0A3P7I8P1</accession>
<dbReference type="AlphaFoldDB" id="A0A3P7I8P1"/>
<feature type="compositionally biased region" description="Polar residues" evidence="1">
    <location>
        <begin position="33"/>
        <end position="48"/>
    </location>
</feature>
<dbReference type="EMBL" id="UYYB01011255">
    <property type="protein sequence ID" value="VDM69150.1"/>
    <property type="molecule type" value="Genomic_DNA"/>
</dbReference>
<protein>
    <submittedName>
        <fullName evidence="2">Uncharacterized protein</fullName>
    </submittedName>
</protein>
<evidence type="ECO:0000256" key="1">
    <source>
        <dbReference type="SAM" id="MobiDB-lite"/>
    </source>
</evidence>
<sequence length="57" mass="6224">MTKEKAETPLVTEEPGKVSKAPQTTKAEEEAQPSLNPLPTTWISNGASWFNPAKEKV</sequence>
<gene>
    <name evidence="2" type="ORF">SVUK_LOCUS4148</name>
</gene>
<dbReference type="OrthoDB" id="73788at2759"/>
<reference evidence="2 3" key="1">
    <citation type="submission" date="2018-11" db="EMBL/GenBank/DDBJ databases">
        <authorList>
            <consortium name="Pathogen Informatics"/>
        </authorList>
    </citation>
    <scope>NUCLEOTIDE SEQUENCE [LARGE SCALE GENOMIC DNA]</scope>
</reference>